<organism evidence="1">
    <name type="scientific">Myoviridae sp. ctNQV2</name>
    <dbReference type="NCBI Taxonomy" id="2827683"/>
    <lineage>
        <taxon>Viruses</taxon>
        <taxon>Duplodnaviria</taxon>
        <taxon>Heunggongvirae</taxon>
        <taxon>Uroviricota</taxon>
        <taxon>Caudoviricetes</taxon>
    </lineage>
</organism>
<accession>A0A8S5RZ95</accession>
<dbReference type="EMBL" id="BK032510">
    <property type="protein sequence ID" value="DAF43985.1"/>
    <property type="molecule type" value="Genomic_DNA"/>
</dbReference>
<name>A0A8S5RZ95_9CAUD</name>
<sequence>MGQIDVTALVKKGYPKVVQGSTGVFIKLIEPKEGQSFVDAYNNCTTLMFEQQKDGSLTFFLKEGDNVIVANKSISDLLNAFK</sequence>
<evidence type="ECO:0000313" key="1">
    <source>
        <dbReference type="EMBL" id="DAF43985.1"/>
    </source>
</evidence>
<proteinExistence type="predicted"/>
<reference evidence="1" key="1">
    <citation type="journal article" date="2021" name="Proc. Natl. Acad. Sci. U.S.A.">
        <title>A Catalog of Tens of Thousands of Viruses from Human Metagenomes Reveals Hidden Associations with Chronic Diseases.</title>
        <authorList>
            <person name="Tisza M.J."/>
            <person name="Buck C.B."/>
        </authorList>
    </citation>
    <scope>NUCLEOTIDE SEQUENCE</scope>
    <source>
        <strain evidence="1">CtNQV2</strain>
    </source>
</reference>
<protein>
    <submittedName>
        <fullName evidence="1">Uncharacterized protein</fullName>
    </submittedName>
</protein>